<evidence type="ECO:0000313" key="2">
    <source>
        <dbReference type="EMBL" id="GGG46548.1"/>
    </source>
</evidence>
<gene>
    <name evidence="2" type="ORF">GCM10011374_06140</name>
</gene>
<keyword evidence="3" id="KW-1185">Reference proteome</keyword>
<name>A0A917LNI3_9MICC</name>
<dbReference type="EMBL" id="BMEQ01000002">
    <property type="protein sequence ID" value="GGG46548.1"/>
    <property type="molecule type" value="Genomic_DNA"/>
</dbReference>
<dbReference type="SUPFAM" id="SSF55961">
    <property type="entry name" value="Bet v1-like"/>
    <property type="match status" value="1"/>
</dbReference>
<proteinExistence type="predicted"/>
<feature type="region of interest" description="Disordered" evidence="1">
    <location>
        <begin position="183"/>
        <end position="202"/>
    </location>
</feature>
<protein>
    <recommendedName>
        <fullName evidence="4">SRPBCC family protein</fullName>
    </recommendedName>
</protein>
<comment type="caution">
    <text evidence="2">The sequence shown here is derived from an EMBL/GenBank/DDBJ whole genome shotgun (WGS) entry which is preliminary data.</text>
</comment>
<feature type="region of interest" description="Disordered" evidence="1">
    <location>
        <begin position="1"/>
        <end position="27"/>
    </location>
</feature>
<dbReference type="AlphaFoldDB" id="A0A917LNI3"/>
<reference evidence="2" key="2">
    <citation type="submission" date="2020-09" db="EMBL/GenBank/DDBJ databases">
        <authorList>
            <person name="Sun Q."/>
            <person name="Zhou Y."/>
        </authorList>
    </citation>
    <scope>NUCLEOTIDE SEQUENCE</scope>
    <source>
        <strain evidence="2">CGMCC 1.12187</strain>
    </source>
</reference>
<dbReference type="Gene3D" id="3.30.530.20">
    <property type="match status" value="1"/>
</dbReference>
<dbReference type="Pfam" id="PF10604">
    <property type="entry name" value="Polyketide_cyc2"/>
    <property type="match status" value="1"/>
</dbReference>
<reference evidence="2" key="1">
    <citation type="journal article" date="2014" name="Int. J. Syst. Evol. Microbiol.">
        <title>Complete genome sequence of Corynebacterium casei LMG S-19264T (=DSM 44701T), isolated from a smear-ripened cheese.</title>
        <authorList>
            <consortium name="US DOE Joint Genome Institute (JGI-PGF)"/>
            <person name="Walter F."/>
            <person name="Albersmeier A."/>
            <person name="Kalinowski J."/>
            <person name="Ruckert C."/>
        </authorList>
    </citation>
    <scope>NUCLEOTIDE SEQUENCE</scope>
    <source>
        <strain evidence="2">CGMCC 1.12187</strain>
    </source>
</reference>
<dbReference type="Proteomes" id="UP000638848">
    <property type="component" value="Unassembled WGS sequence"/>
</dbReference>
<organism evidence="2 3">
    <name type="scientific">Kocuria dechangensis</name>
    <dbReference type="NCBI Taxonomy" id="1176249"/>
    <lineage>
        <taxon>Bacteria</taxon>
        <taxon>Bacillati</taxon>
        <taxon>Actinomycetota</taxon>
        <taxon>Actinomycetes</taxon>
        <taxon>Micrococcales</taxon>
        <taxon>Micrococcaceae</taxon>
        <taxon>Kocuria</taxon>
    </lineage>
</organism>
<accession>A0A917LNI3</accession>
<sequence length="202" mass="21789">MGLCSVPCARSGPSGPPGGDTERGGHMAQGSATFRLVESAVVGADPRLVERFLVDPGCFAAWRRGVAGEVRATTPVLQTGTALEFTGRAGPLRFPYVAIVSEYVAGRNLTLRTTQGIVDLVVDVRWEPVAGGTRVETVVDGRCTAAKAWLAPIVEKYQGRNIRLNLRKLQHLLETGRFRFTVPSPLSDHPPRCTQDPPPDVF</sequence>
<dbReference type="InterPro" id="IPR023393">
    <property type="entry name" value="START-like_dom_sf"/>
</dbReference>
<evidence type="ECO:0000256" key="1">
    <source>
        <dbReference type="SAM" id="MobiDB-lite"/>
    </source>
</evidence>
<dbReference type="InterPro" id="IPR019587">
    <property type="entry name" value="Polyketide_cyclase/dehydratase"/>
</dbReference>
<evidence type="ECO:0008006" key="4">
    <source>
        <dbReference type="Google" id="ProtNLM"/>
    </source>
</evidence>
<evidence type="ECO:0000313" key="3">
    <source>
        <dbReference type="Proteomes" id="UP000638848"/>
    </source>
</evidence>